<comment type="similarity">
    <text evidence="2">Belongs to the ferric reductase (FRE) family.</text>
</comment>
<feature type="transmembrane region" description="Helical" evidence="12">
    <location>
        <begin position="50"/>
        <end position="77"/>
    </location>
</feature>
<dbReference type="PANTHER" id="PTHR32361:SF9">
    <property type="entry name" value="FERRIC REDUCTASE TRANSMEMBRANE COMPONENT 3-RELATED"/>
    <property type="match status" value="1"/>
</dbReference>
<dbReference type="EMBL" id="KZ679006">
    <property type="protein sequence ID" value="PSS27286.1"/>
    <property type="molecule type" value="Genomic_DNA"/>
</dbReference>
<keyword evidence="6 12" id="KW-1133">Transmembrane helix</keyword>
<reference evidence="14 15" key="1">
    <citation type="journal article" date="2018" name="New Phytol.">
        <title>Comparative genomics and transcriptomics depict ericoid mycorrhizal fungi as versatile saprotrophs and plant mutualists.</title>
        <authorList>
            <person name="Martino E."/>
            <person name="Morin E."/>
            <person name="Grelet G.A."/>
            <person name="Kuo A."/>
            <person name="Kohler A."/>
            <person name="Daghino S."/>
            <person name="Barry K.W."/>
            <person name="Cichocki N."/>
            <person name="Clum A."/>
            <person name="Dockter R.B."/>
            <person name="Hainaut M."/>
            <person name="Kuo R.C."/>
            <person name="LaButti K."/>
            <person name="Lindahl B.D."/>
            <person name="Lindquist E.A."/>
            <person name="Lipzen A."/>
            <person name="Khouja H.R."/>
            <person name="Magnuson J."/>
            <person name="Murat C."/>
            <person name="Ohm R.A."/>
            <person name="Singer S.W."/>
            <person name="Spatafora J.W."/>
            <person name="Wang M."/>
            <person name="Veneault-Fourrey C."/>
            <person name="Henrissat B."/>
            <person name="Grigoriev I.V."/>
            <person name="Martin F.M."/>
            <person name="Perotto S."/>
        </authorList>
    </citation>
    <scope>NUCLEOTIDE SEQUENCE [LARGE SCALE GENOMIC DNA]</scope>
    <source>
        <strain evidence="14 15">ATCC 22711</strain>
    </source>
</reference>
<keyword evidence="15" id="KW-1185">Reference proteome</keyword>
<keyword evidence="10" id="KW-0325">Glycoprotein</keyword>
<dbReference type="GO" id="GO:0000293">
    <property type="term" value="F:ferric-chelate reductase activity"/>
    <property type="evidence" value="ECO:0007669"/>
    <property type="project" value="UniProtKB-ARBA"/>
</dbReference>
<keyword evidence="5" id="KW-0249">Electron transport</keyword>
<evidence type="ECO:0000256" key="9">
    <source>
        <dbReference type="ARBA" id="ARBA00023136"/>
    </source>
</evidence>
<feature type="region of interest" description="Disordered" evidence="11">
    <location>
        <begin position="440"/>
        <end position="466"/>
    </location>
</feature>
<dbReference type="SFLD" id="SFLDS00052">
    <property type="entry name" value="Ferric_Reductase_Domain"/>
    <property type="match status" value="1"/>
</dbReference>
<dbReference type="SUPFAM" id="SSF52343">
    <property type="entry name" value="Ferredoxin reductase-like, C-terminal NADP-linked domain"/>
    <property type="match status" value="1"/>
</dbReference>
<organism evidence="14 15">
    <name type="scientific">Amorphotheca resinae ATCC 22711</name>
    <dbReference type="NCBI Taxonomy" id="857342"/>
    <lineage>
        <taxon>Eukaryota</taxon>
        <taxon>Fungi</taxon>
        <taxon>Dikarya</taxon>
        <taxon>Ascomycota</taxon>
        <taxon>Pezizomycotina</taxon>
        <taxon>Leotiomycetes</taxon>
        <taxon>Helotiales</taxon>
        <taxon>Amorphothecaceae</taxon>
        <taxon>Amorphotheca</taxon>
    </lineage>
</organism>
<dbReference type="InterPro" id="IPR039261">
    <property type="entry name" value="FNR_nucleotide-bd"/>
</dbReference>
<sequence length="529" mass="58890">MAGMMVMFIFFHWARFLFKRYQLRRGSSTSFLRVSVGISRRARRLLLRKVPGFTSVGHALVFLGYLATSITVTFVNIDWSSLNNWAKRLGWIAASNIALVTFLSLKNTPLAFLAGYSYERLNILHQVIGYATVTYTLIHAVVYIQAWHQTHSLKQLTERNQVMGIVAGWAMLIILATALLLRKLRYEVFYIIHIVMYILILITVGMHRPLISTRTLVIIIFTASIWVADRILRFLKISLFGLGNTATITPLPHGGTRIVLRKSSRFAVPGSHCFLWIPGIRMAETHPFTVVSSSPLEFVIAARDGFTRDLHEFALKNPGRSLRASIDGPYGAAFHMTGVTKVLFIAGGSGASFSLGVAVDLVRKLGDSGSTTVEIIWVVKEQETIQWYANELEILNSTPIVTLRLHYTRHSSPSSLNTPISLPLPDTKRDSLSLNETALPVSATDSDEGDIEKHPEKASHSTPSIFMKPGRPDIAAVIRETVDKADTHDRIAVAACGPDSLMEVTRKTVAQCIRPDGPSLELYCEQFGW</sequence>
<feature type="transmembrane region" description="Helical" evidence="12">
    <location>
        <begin position="127"/>
        <end position="147"/>
    </location>
</feature>
<keyword evidence="3" id="KW-0813">Transport</keyword>
<dbReference type="GO" id="GO:0015677">
    <property type="term" value="P:copper ion import"/>
    <property type="evidence" value="ECO:0007669"/>
    <property type="project" value="TreeGrafter"/>
</dbReference>
<protein>
    <recommendedName>
        <fullName evidence="13">FAD-binding FR-type domain-containing protein</fullName>
    </recommendedName>
</protein>
<dbReference type="GeneID" id="36569534"/>
<proteinExistence type="inferred from homology"/>
<dbReference type="CDD" id="cd06186">
    <property type="entry name" value="NOX_Duox_like_FAD_NADP"/>
    <property type="match status" value="1"/>
</dbReference>
<dbReference type="PROSITE" id="PS51384">
    <property type="entry name" value="FAD_FR"/>
    <property type="match status" value="1"/>
</dbReference>
<dbReference type="SFLD" id="SFLDG01168">
    <property type="entry name" value="Ferric_reductase_subgroup_(FRE"/>
    <property type="match status" value="1"/>
</dbReference>
<keyword evidence="8" id="KW-0406">Ion transport</keyword>
<dbReference type="InterPro" id="IPR051410">
    <property type="entry name" value="Ferric/Cupric_Reductase"/>
</dbReference>
<dbReference type="InterPro" id="IPR013112">
    <property type="entry name" value="FAD-bd_8"/>
</dbReference>
<evidence type="ECO:0000256" key="7">
    <source>
        <dbReference type="ARBA" id="ARBA00023002"/>
    </source>
</evidence>
<evidence type="ECO:0000256" key="5">
    <source>
        <dbReference type="ARBA" id="ARBA00022982"/>
    </source>
</evidence>
<dbReference type="Pfam" id="PF08022">
    <property type="entry name" value="FAD_binding_8"/>
    <property type="match status" value="1"/>
</dbReference>
<gene>
    <name evidence="14" type="ORF">M430DRAFT_111894</name>
</gene>
<feature type="transmembrane region" description="Helical" evidence="12">
    <location>
        <begin position="211"/>
        <end position="228"/>
    </location>
</feature>
<dbReference type="AlphaFoldDB" id="A0A2T3BD19"/>
<dbReference type="Pfam" id="PF01794">
    <property type="entry name" value="Ferric_reduct"/>
    <property type="match status" value="1"/>
</dbReference>
<feature type="transmembrane region" description="Helical" evidence="12">
    <location>
        <begin position="188"/>
        <end position="205"/>
    </location>
</feature>
<evidence type="ECO:0000256" key="2">
    <source>
        <dbReference type="ARBA" id="ARBA00006278"/>
    </source>
</evidence>
<dbReference type="InterPro" id="IPR013121">
    <property type="entry name" value="Fe_red_NAD-bd_6"/>
</dbReference>
<evidence type="ECO:0000256" key="1">
    <source>
        <dbReference type="ARBA" id="ARBA00004141"/>
    </source>
</evidence>
<evidence type="ECO:0000313" key="14">
    <source>
        <dbReference type="EMBL" id="PSS27286.1"/>
    </source>
</evidence>
<keyword evidence="7" id="KW-0560">Oxidoreductase</keyword>
<feature type="transmembrane region" description="Helical" evidence="12">
    <location>
        <begin position="89"/>
        <end position="115"/>
    </location>
</feature>
<keyword evidence="4 12" id="KW-0812">Transmembrane</keyword>
<evidence type="ECO:0000256" key="8">
    <source>
        <dbReference type="ARBA" id="ARBA00023065"/>
    </source>
</evidence>
<dbReference type="GO" id="GO:0005886">
    <property type="term" value="C:plasma membrane"/>
    <property type="evidence" value="ECO:0007669"/>
    <property type="project" value="TreeGrafter"/>
</dbReference>
<dbReference type="GO" id="GO:0006826">
    <property type="term" value="P:iron ion transport"/>
    <property type="evidence" value="ECO:0007669"/>
    <property type="project" value="TreeGrafter"/>
</dbReference>
<feature type="transmembrane region" description="Helical" evidence="12">
    <location>
        <begin position="162"/>
        <end position="181"/>
    </location>
</feature>
<dbReference type="STRING" id="857342.A0A2T3BD19"/>
<evidence type="ECO:0000256" key="6">
    <source>
        <dbReference type="ARBA" id="ARBA00022989"/>
    </source>
</evidence>
<evidence type="ECO:0000313" key="15">
    <source>
        <dbReference type="Proteomes" id="UP000241818"/>
    </source>
</evidence>
<feature type="region of interest" description="Disordered" evidence="11">
    <location>
        <begin position="410"/>
        <end position="429"/>
    </location>
</feature>
<feature type="compositionally biased region" description="Polar residues" evidence="11">
    <location>
        <begin position="410"/>
        <end position="420"/>
    </location>
</feature>
<comment type="subcellular location">
    <subcellularLocation>
        <location evidence="1">Membrane</location>
        <topology evidence="1">Multi-pass membrane protein</topology>
    </subcellularLocation>
</comment>
<dbReference type="InterPro" id="IPR013130">
    <property type="entry name" value="Fe3_Rdtase_TM_dom"/>
</dbReference>
<evidence type="ECO:0000256" key="11">
    <source>
        <dbReference type="SAM" id="MobiDB-lite"/>
    </source>
</evidence>
<evidence type="ECO:0000256" key="4">
    <source>
        <dbReference type="ARBA" id="ARBA00022692"/>
    </source>
</evidence>
<keyword evidence="9 12" id="KW-0472">Membrane</keyword>
<dbReference type="PANTHER" id="PTHR32361">
    <property type="entry name" value="FERRIC/CUPRIC REDUCTASE TRANSMEMBRANE COMPONENT"/>
    <property type="match status" value="1"/>
</dbReference>
<evidence type="ECO:0000256" key="10">
    <source>
        <dbReference type="ARBA" id="ARBA00023180"/>
    </source>
</evidence>
<evidence type="ECO:0000256" key="12">
    <source>
        <dbReference type="SAM" id="Phobius"/>
    </source>
</evidence>
<dbReference type="RefSeq" id="XP_024724811.1">
    <property type="nucleotide sequence ID" value="XM_024861453.1"/>
</dbReference>
<dbReference type="GO" id="GO:0006879">
    <property type="term" value="P:intracellular iron ion homeostasis"/>
    <property type="evidence" value="ECO:0007669"/>
    <property type="project" value="TreeGrafter"/>
</dbReference>
<dbReference type="OrthoDB" id="10006946at2759"/>
<dbReference type="Pfam" id="PF08030">
    <property type="entry name" value="NAD_binding_6"/>
    <property type="match status" value="1"/>
</dbReference>
<evidence type="ECO:0000259" key="13">
    <source>
        <dbReference type="PROSITE" id="PS51384"/>
    </source>
</evidence>
<dbReference type="InterPro" id="IPR017927">
    <property type="entry name" value="FAD-bd_FR_type"/>
</dbReference>
<evidence type="ECO:0000256" key="3">
    <source>
        <dbReference type="ARBA" id="ARBA00022448"/>
    </source>
</evidence>
<dbReference type="InParanoid" id="A0A2T3BD19"/>
<accession>A0A2T3BD19</accession>
<dbReference type="Proteomes" id="UP000241818">
    <property type="component" value="Unassembled WGS sequence"/>
</dbReference>
<feature type="domain" description="FAD-binding FR-type" evidence="13">
    <location>
        <begin position="224"/>
        <end position="336"/>
    </location>
</feature>
<name>A0A2T3BD19_AMORE</name>
<dbReference type="Gene3D" id="3.40.50.80">
    <property type="entry name" value="Nucleotide-binding domain of ferredoxin-NADP reductase (FNR) module"/>
    <property type="match status" value="1"/>
</dbReference>